<dbReference type="InterPro" id="IPR039156">
    <property type="entry name" value="PHAF1/BROMI"/>
</dbReference>
<dbReference type="AlphaFoldDB" id="A0AAD5U6Z1"/>
<accession>A0AAD5U6Z1</accession>
<evidence type="ECO:0000256" key="1">
    <source>
        <dbReference type="ARBA" id="ARBA00024339"/>
    </source>
</evidence>
<gene>
    <name evidence="3" type="ORF">HK099_004521</name>
</gene>
<reference evidence="3" key="1">
    <citation type="submission" date="2020-05" db="EMBL/GenBank/DDBJ databases">
        <title>Phylogenomic resolution of chytrid fungi.</title>
        <authorList>
            <person name="Stajich J.E."/>
            <person name="Amses K."/>
            <person name="Simmons R."/>
            <person name="Seto K."/>
            <person name="Myers J."/>
            <person name="Bonds A."/>
            <person name="Quandt C.A."/>
            <person name="Barry K."/>
            <person name="Liu P."/>
            <person name="Grigoriev I."/>
            <person name="Longcore J.E."/>
            <person name="James T.Y."/>
        </authorList>
    </citation>
    <scope>NUCLEOTIDE SEQUENCE</scope>
    <source>
        <strain evidence="3">JEL0476</strain>
    </source>
</reference>
<dbReference type="Pfam" id="PF03676">
    <property type="entry name" value="PHAF1"/>
    <property type="match status" value="1"/>
</dbReference>
<comment type="similarity">
    <text evidence="1">Belongs to the PHAF1 family.</text>
</comment>
<organism evidence="3 4">
    <name type="scientific">Clydaea vesicula</name>
    <dbReference type="NCBI Taxonomy" id="447962"/>
    <lineage>
        <taxon>Eukaryota</taxon>
        <taxon>Fungi</taxon>
        <taxon>Fungi incertae sedis</taxon>
        <taxon>Chytridiomycota</taxon>
        <taxon>Chytridiomycota incertae sedis</taxon>
        <taxon>Chytridiomycetes</taxon>
        <taxon>Lobulomycetales</taxon>
        <taxon>Lobulomycetaceae</taxon>
        <taxon>Clydaea</taxon>
    </lineage>
</organism>
<comment type="caution">
    <text evidence="3">The sequence shown here is derived from an EMBL/GenBank/DDBJ whole genome shotgun (WGS) entry which is preliminary data.</text>
</comment>
<feature type="compositionally biased region" description="Acidic residues" evidence="2">
    <location>
        <begin position="672"/>
        <end position="689"/>
    </location>
</feature>
<protein>
    <submittedName>
        <fullName evidence="3">Uncharacterized protein</fullName>
    </submittedName>
</protein>
<dbReference type="PANTHER" id="PTHR13465">
    <property type="entry name" value="UPF0183 PROTEIN"/>
    <property type="match status" value="1"/>
</dbReference>
<dbReference type="PANTHER" id="PTHR13465:SF2">
    <property type="entry name" value="PHAGOSOME ASSEMBLY FACTOR 1"/>
    <property type="match status" value="1"/>
</dbReference>
<dbReference type="Proteomes" id="UP001211065">
    <property type="component" value="Unassembled WGS sequence"/>
</dbReference>
<dbReference type="InterPro" id="IPR005373">
    <property type="entry name" value="PHAF1"/>
</dbReference>
<evidence type="ECO:0000313" key="3">
    <source>
        <dbReference type="EMBL" id="KAJ3226640.1"/>
    </source>
</evidence>
<name>A0AAD5U6Z1_9FUNG</name>
<keyword evidence="4" id="KW-1185">Reference proteome</keyword>
<sequence length="689" mass="79233">MNSSNLVSNVFPGEGLTDFRLGTTFQKTLEFIKQNNSFKNVEFLYSDANPLEVDLVLNLNSHGISLKFDSTSQFLRSIEIYSFQNLILSYNGAEFNSQTKVPTFALIYKIFGPIYPGEYQEFKNQIKYVLSYPVNIPVNFADGTTANLERLLIFNKAEGNSELKILNNEKVLVDFEKENLSFLNYKNLPNDINVDLNLISNSAQDILIKFGNPNQIFYKNEERMKIHHSNKNINNSSIDISSGEDYFWNYFELGVDFLFDRKHHFLKKIIFHTNFPGHPNFSRYKRCFFELKLSSANKTASTLDYKSKLESIQEKLGPALGPPIVYNRQPFDISALTNDSEINNCNNDTFFYSAYGNKIQTEDFELKEVDMEETTSYSEHSNNNKNKVDNKYTDCTMNYKPKYSNGVKTGKLKIGNSKNNQFSAKSPSMLSLTLGKITSLFGDVEKALSGRKAFYLERIKHAYKNNNTQLNNESRSIPSRRIILKNQASQKADLLFKEFDKETDVLYNINKDKKIINDSEISKIFENNVNSEDVGNRKRNNSPAPSLLSENSFIDNERIERLEKQVQDLIQRSLSFIPPPPPPPPVGFVIKNHQNTAPSSDISATPINEKKYSEPAHTPKYKMNAMLEEMREVKLRKVDENVLKDRNHLFKENNSNEIFKAIAKKFQNSIQEDSEDECKTDEDEWSLPS</sequence>
<feature type="region of interest" description="Disordered" evidence="2">
    <location>
        <begin position="669"/>
        <end position="689"/>
    </location>
</feature>
<evidence type="ECO:0000256" key="2">
    <source>
        <dbReference type="SAM" id="MobiDB-lite"/>
    </source>
</evidence>
<dbReference type="EMBL" id="JADGJW010000032">
    <property type="protein sequence ID" value="KAJ3226640.1"/>
    <property type="molecule type" value="Genomic_DNA"/>
</dbReference>
<evidence type="ECO:0000313" key="4">
    <source>
        <dbReference type="Proteomes" id="UP001211065"/>
    </source>
</evidence>
<proteinExistence type="inferred from homology"/>